<reference evidence="4 5" key="1">
    <citation type="submission" date="2018-06" db="EMBL/GenBank/DDBJ databases">
        <title>Draft sequence of Acidithiobacillus ferrooxidans CCM 4253.</title>
        <authorList>
            <person name="Moya-Beltran A."/>
            <person name="Castro M."/>
            <person name="Covarrubias P.C."/>
            <person name="Issotta F."/>
            <person name="Janiczek O."/>
            <person name="Mandl M."/>
            <person name="Kucera J."/>
            <person name="Quatrini R."/>
        </authorList>
    </citation>
    <scope>NUCLEOTIDE SEQUENCE [LARGE SCALE GENOMIC DNA]</scope>
    <source>
        <strain evidence="4 5">CCM 4253</strain>
    </source>
</reference>
<dbReference type="GO" id="GO:0015074">
    <property type="term" value="P:DNA integration"/>
    <property type="evidence" value="ECO:0007669"/>
    <property type="project" value="UniProtKB-KW"/>
</dbReference>
<dbReference type="GO" id="GO:0006310">
    <property type="term" value="P:DNA recombination"/>
    <property type="evidence" value="ECO:0007669"/>
    <property type="project" value="UniProtKB-KW"/>
</dbReference>
<keyword evidence="2" id="KW-0233">DNA recombination</keyword>
<evidence type="ECO:0000313" key="5">
    <source>
        <dbReference type="Proteomes" id="UP000248886"/>
    </source>
</evidence>
<keyword evidence="1" id="KW-0229">DNA integration</keyword>
<organism evidence="4 5">
    <name type="scientific">Acidithiobacillus ferrooxidans</name>
    <name type="common">Thiobacillus ferrooxidans</name>
    <dbReference type="NCBI Taxonomy" id="920"/>
    <lineage>
        <taxon>Bacteria</taxon>
        <taxon>Pseudomonadati</taxon>
        <taxon>Pseudomonadota</taxon>
        <taxon>Acidithiobacillia</taxon>
        <taxon>Acidithiobacillales</taxon>
        <taxon>Acidithiobacillaceae</taxon>
        <taxon>Acidithiobacillus</taxon>
    </lineage>
</organism>
<feature type="domain" description="Tyr recombinase" evidence="3">
    <location>
        <begin position="1"/>
        <end position="148"/>
    </location>
</feature>
<dbReference type="GO" id="GO:0003677">
    <property type="term" value="F:DNA binding"/>
    <property type="evidence" value="ECO:0007669"/>
    <property type="project" value="InterPro"/>
</dbReference>
<dbReference type="AlphaFoldDB" id="A0A2W1K7D4"/>
<evidence type="ECO:0000256" key="1">
    <source>
        <dbReference type="ARBA" id="ARBA00022908"/>
    </source>
</evidence>
<dbReference type="Gene3D" id="1.10.443.10">
    <property type="entry name" value="Intergrase catalytic core"/>
    <property type="match status" value="1"/>
</dbReference>
<dbReference type="PANTHER" id="PTHR30349:SF94">
    <property type="entry name" value="INTEGRASE_RECOMBINASE HI_1414-RELATED"/>
    <property type="match status" value="1"/>
</dbReference>
<proteinExistence type="predicted"/>
<dbReference type="PROSITE" id="PS51898">
    <property type="entry name" value="TYR_RECOMBINASE"/>
    <property type="match status" value="1"/>
</dbReference>
<gene>
    <name evidence="4" type="ORF">DN052_04750</name>
</gene>
<evidence type="ECO:0000256" key="2">
    <source>
        <dbReference type="ARBA" id="ARBA00023172"/>
    </source>
</evidence>
<dbReference type="InterPro" id="IPR050090">
    <property type="entry name" value="Tyrosine_recombinase_XerCD"/>
</dbReference>
<name>A0A2W1K7D4_ACIFR</name>
<dbReference type="InterPro" id="IPR011010">
    <property type="entry name" value="DNA_brk_join_enz"/>
</dbReference>
<dbReference type="InterPro" id="IPR002104">
    <property type="entry name" value="Integrase_catalytic"/>
</dbReference>
<dbReference type="InterPro" id="IPR013762">
    <property type="entry name" value="Integrase-like_cat_sf"/>
</dbReference>
<comment type="caution">
    <text evidence="4">The sequence shown here is derived from an EMBL/GenBank/DDBJ whole genome shotgun (WGS) entry which is preliminary data.</text>
</comment>
<dbReference type="PANTHER" id="PTHR30349">
    <property type="entry name" value="PHAGE INTEGRASE-RELATED"/>
    <property type="match status" value="1"/>
</dbReference>
<evidence type="ECO:0000259" key="3">
    <source>
        <dbReference type="PROSITE" id="PS51898"/>
    </source>
</evidence>
<dbReference type="Pfam" id="PF00589">
    <property type="entry name" value="Phage_integrase"/>
    <property type="match status" value="1"/>
</dbReference>
<dbReference type="SUPFAM" id="SSF56349">
    <property type="entry name" value="DNA breaking-rejoining enzymes"/>
    <property type="match status" value="1"/>
</dbReference>
<dbReference type="OrthoDB" id="5293731at2"/>
<protein>
    <submittedName>
        <fullName evidence="4">Site-specific integrase</fullName>
    </submittedName>
</protein>
<sequence>MRAGEILESYGTADTETGIRPQKTPGLQWSDVDLKKRTAHLPKTKNGEARTVPLSSRAVATLEALPRNLDGRVFGVTYEGIHQSYVRACRRASITGLTFHDLRHEATSRLFEKGLNPMQVAAITGHKTLQMLKRYTHLRAEDLAKLLG</sequence>
<accession>A0A2W1K7D4</accession>
<dbReference type="EMBL" id="QKQP01000001">
    <property type="protein sequence ID" value="PZD82928.1"/>
    <property type="molecule type" value="Genomic_DNA"/>
</dbReference>
<evidence type="ECO:0000313" key="4">
    <source>
        <dbReference type="EMBL" id="PZD82928.1"/>
    </source>
</evidence>
<dbReference type="CDD" id="cd00796">
    <property type="entry name" value="INT_Rci_Hp1_C"/>
    <property type="match status" value="1"/>
</dbReference>
<dbReference type="Proteomes" id="UP000248886">
    <property type="component" value="Unassembled WGS sequence"/>
</dbReference>